<dbReference type="AlphaFoldDB" id="X1TZX9"/>
<protein>
    <submittedName>
        <fullName evidence="1">Uncharacterized protein</fullName>
    </submittedName>
</protein>
<reference evidence="1" key="1">
    <citation type="journal article" date="2014" name="Front. Microbiol.">
        <title>High frequency of phylogenetically diverse reductive dehalogenase-homologous genes in deep subseafloor sedimentary metagenomes.</title>
        <authorList>
            <person name="Kawai M."/>
            <person name="Futagami T."/>
            <person name="Toyoda A."/>
            <person name="Takaki Y."/>
            <person name="Nishi S."/>
            <person name="Hori S."/>
            <person name="Arai W."/>
            <person name="Tsubouchi T."/>
            <person name="Morono Y."/>
            <person name="Uchiyama I."/>
            <person name="Ito T."/>
            <person name="Fujiyama A."/>
            <person name="Inagaki F."/>
            <person name="Takami H."/>
        </authorList>
    </citation>
    <scope>NUCLEOTIDE SEQUENCE</scope>
    <source>
        <strain evidence="1">Expedition CK06-06</strain>
    </source>
</reference>
<evidence type="ECO:0000313" key="1">
    <source>
        <dbReference type="EMBL" id="GAI96916.1"/>
    </source>
</evidence>
<sequence length="38" mass="4603">GFEYDPKVKDVFRLLMTPERYNTLYHRSKAAKTRIDRS</sequence>
<feature type="non-terminal residue" evidence="1">
    <location>
        <position position="1"/>
    </location>
</feature>
<organism evidence="1">
    <name type="scientific">marine sediment metagenome</name>
    <dbReference type="NCBI Taxonomy" id="412755"/>
    <lineage>
        <taxon>unclassified sequences</taxon>
        <taxon>metagenomes</taxon>
        <taxon>ecological metagenomes</taxon>
    </lineage>
</organism>
<proteinExistence type="predicted"/>
<gene>
    <name evidence="1" type="ORF">S12H4_39023</name>
</gene>
<dbReference type="EMBL" id="BARW01023547">
    <property type="protein sequence ID" value="GAI96916.1"/>
    <property type="molecule type" value="Genomic_DNA"/>
</dbReference>
<accession>X1TZX9</accession>
<name>X1TZX9_9ZZZZ</name>
<comment type="caution">
    <text evidence="1">The sequence shown here is derived from an EMBL/GenBank/DDBJ whole genome shotgun (WGS) entry which is preliminary data.</text>
</comment>